<dbReference type="CDD" id="cd09272">
    <property type="entry name" value="RNase_HI_RT_Ty1"/>
    <property type="match status" value="1"/>
</dbReference>
<dbReference type="EMBL" id="SMOL01000004">
    <property type="protein sequence ID" value="KAB2635466.1"/>
    <property type="molecule type" value="Genomic_DNA"/>
</dbReference>
<sequence length="344" mass="38267">MPTTSVNSPNGLLYQIGPNATDQTSPNEANCDYLDSRADHGRGNGLGPCDACPSGPHVVPSQNNDRLHDEVVVVVCPSAVASPSLSNSSSYGAVNSSGKVCRLRKALYGLKQSLIAWFGRFTQVMKKYGYRQGNVDHTLFIKRKDVKVTLLIICVDDTMEIKRLQGHLSSEFEMNDLGGLKYFLGVEVARPDIAYAVSVVSQFMHAPSEHHMVAVMRILSYLKGALRKGLMYRKHGHMEVKGYIDADWAGNITYRRSKFGYFTFVAAFKPKGSMLLYCDNQAAREIANNLVQHDRTQHIEVDRHFIKEKLDVKLLADILTHAVSARRFQDSLDKLGLGDIYAPT</sequence>
<dbReference type="InterPro" id="IPR013103">
    <property type="entry name" value="RVT_2"/>
</dbReference>
<gene>
    <name evidence="2" type="ORF">D8674_026000</name>
</gene>
<dbReference type="Pfam" id="PF07727">
    <property type="entry name" value="RVT_2"/>
    <property type="match status" value="1"/>
</dbReference>
<accession>A0A5N5I5Q5</accession>
<protein>
    <recommendedName>
        <fullName evidence="1">Reverse transcriptase Ty1/copia-type domain-containing protein</fullName>
    </recommendedName>
</protein>
<dbReference type="PANTHER" id="PTHR11439">
    <property type="entry name" value="GAG-POL-RELATED RETROTRANSPOSON"/>
    <property type="match status" value="1"/>
</dbReference>
<comment type="caution">
    <text evidence="2">The sequence shown here is derived from an EMBL/GenBank/DDBJ whole genome shotgun (WGS) entry which is preliminary data.</text>
</comment>
<dbReference type="Proteomes" id="UP000327157">
    <property type="component" value="Chromosome 5"/>
</dbReference>
<feature type="domain" description="Reverse transcriptase Ty1/copia-type" evidence="1">
    <location>
        <begin position="95"/>
        <end position="196"/>
    </location>
</feature>
<dbReference type="OrthoDB" id="128382at2759"/>
<organism evidence="2 3">
    <name type="scientific">Pyrus ussuriensis x Pyrus communis</name>
    <dbReference type="NCBI Taxonomy" id="2448454"/>
    <lineage>
        <taxon>Eukaryota</taxon>
        <taxon>Viridiplantae</taxon>
        <taxon>Streptophyta</taxon>
        <taxon>Embryophyta</taxon>
        <taxon>Tracheophyta</taxon>
        <taxon>Spermatophyta</taxon>
        <taxon>Magnoliopsida</taxon>
        <taxon>eudicotyledons</taxon>
        <taxon>Gunneridae</taxon>
        <taxon>Pentapetalae</taxon>
        <taxon>rosids</taxon>
        <taxon>fabids</taxon>
        <taxon>Rosales</taxon>
        <taxon>Rosaceae</taxon>
        <taxon>Amygdaloideae</taxon>
        <taxon>Maleae</taxon>
        <taxon>Pyrus</taxon>
    </lineage>
</organism>
<evidence type="ECO:0000313" key="3">
    <source>
        <dbReference type="Proteomes" id="UP000327157"/>
    </source>
</evidence>
<reference evidence="2 3" key="3">
    <citation type="submission" date="2019-11" db="EMBL/GenBank/DDBJ databases">
        <title>A de novo genome assembly of a pear dwarfing rootstock.</title>
        <authorList>
            <person name="Wang F."/>
            <person name="Wang J."/>
            <person name="Li S."/>
            <person name="Zhang Y."/>
            <person name="Fang M."/>
            <person name="Ma L."/>
            <person name="Zhao Y."/>
            <person name="Jiang S."/>
        </authorList>
    </citation>
    <scope>NUCLEOTIDE SEQUENCE [LARGE SCALE GENOMIC DNA]</scope>
    <source>
        <strain evidence="2">S2</strain>
        <tissue evidence="2">Leaf</tissue>
    </source>
</reference>
<name>A0A5N5I5Q5_9ROSA</name>
<reference evidence="3" key="2">
    <citation type="submission" date="2019-10" db="EMBL/GenBank/DDBJ databases">
        <title>A de novo genome assembly of a pear dwarfing rootstock.</title>
        <authorList>
            <person name="Wang F."/>
            <person name="Wang J."/>
            <person name="Li S."/>
            <person name="Zhang Y."/>
            <person name="Fang M."/>
            <person name="Ma L."/>
            <person name="Zhao Y."/>
            <person name="Jiang S."/>
        </authorList>
    </citation>
    <scope>NUCLEOTIDE SEQUENCE [LARGE SCALE GENOMIC DNA]</scope>
</reference>
<evidence type="ECO:0000259" key="1">
    <source>
        <dbReference type="Pfam" id="PF07727"/>
    </source>
</evidence>
<proteinExistence type="predicted"/>
<evidence type="ECO:0000313" key="2">
    <source>
        <dbReference type="EMBL" id="KAB2635466.1"/>
    </source>
</evidence>
<dbReference type="AlphaFoldDB" id="A0A5N5I5Q5"/>
<keyword evidence="3" id="KW-1185">Reference proteome</keyword>
<reference evidence="2 3" key="1">
    <citation type="submission" date="2019-09" db="EMBL/GenBank/DDBJ databases">
        <authorList>
            <person name="Ou C."/>
        </authorList>
    </citation>
    <scope>NUCLEOTIDE SEQUENCE [LARGE SCALE GENOMIC DNA]</scope>
    <source>
        <strain evidence="2">S2</strain>
        <tissue evidence="2">Leaf</tissue>
    </source>
</reference>
<dbReference type="PANTHER" id="PTHR11439:SF467">
    <property type="entry name" value="INTEGRASE CATALYTIC DOMAIN-CONTAINING PROTEIN"/>
    <property type="match status" value="1"/>
</dbReference>